<dbReference type="KEGG" id="mgg:MPLG2_0706"/>
<dbReference type="GO" id="GO:0008934">
    <property type="term" value="F:inositol monophosphate 1-phosphatase activity"/>
    <property type="evidence" value="ECO:0007669"/>
    <property type="project" value="TreeGrafter"/>
</dbReference>
<feature type="binding site" evidence="1">
    <location>
        <position position="92"/>
    </location>
    <ligand>
        <name>Mg(2+)</name>
        <dbReference type="ChEBI" id="CHEBI:18420"/>
        <label>1</label>
        <note>catalytic</note>
    </ligand>
</feature>
<dbReference type="EMBL" id="LT985188">
    <property type="protein sequence ID" value="SPD85742.1"/>
    <property type="molecule type" value="Genomic_DNA"/>
</dbReference>
<evidence type="ECO:0000313" key="2">
    <source>
        <dbReference type="EMBL" id="SPD85742.1"/>
    </source>
</evidence>
<dbReference type="OrthoDB" id="9772456at2"/>
<keyword evidence="1" id="KW-0479">Metal-binding</keyword>
<dbReference type="PRINTS" id="PR00377">
    <property type="entry name" value="IMPHPHTASES"/>
</dbReference>
<dbReference type="AlphaFoldDB" id="A0A2N9JC95"/>
<organism evidence="2 3">
    <name type="scientific">Micropruina glycogenica</name>
    <dbReference type="NCBI Taxonomy" id="75385"/>
    <lineage>
        <taxon>Bacteria</taxon>
        <taxon>Bacillati</taxon>
        <taxon>Actinomycetota</taxon>
        <taxon>Actinomycetes</taxon>
        <taxon>Propionibacteriales</taxon>
        <taxon>Nocardioidaceae</taxon>
        <taxon>Micropruina</taxon>
    </lineage>
</organism>
<dbReference type="Gene3D" id="3.30.540.10">
    <property type="entry name" value="Fructose-1,6-Bisphosphatase, subunit A, domain 1"/>
    <property type="match status" value="1"/>
</dbReference>
<name>A0A2N9JC95_9ACTN</name>
<keyword evidence="1" id="KW-0460">Magnesium</keyword>
<dbReference type="InterPro" id="IPR000760">
    <property type="entry name" value="Inositol_monophosphatase-like"/>
</dbReference>
<protein>
    <submittedName>
        <fullName evidence="2">Inositol monophosphatase</fullName>
    </submittedName>
</protein>
<dbReference type="RefSeq" id="WP_105184907.1">
    <property type="nucleotide sequence ID" value="NZ_BAAAGO010000028.1"/>
</dbReference>
<dbReference type="GO" id="GO:0007165">
    <property type="term" value="P:signal transduction"/>
    <property type="evidence" value="ECO:0007669"/>
    <property type="project" value="TreeGrafter"/>
</dbReference>
<dbReference type="GO" id="GO:0006020">
    <property type="term" value="P:inositol metabolic process"/>
    <property type="evidence" value="ECO:0007669"/>
    <property type="project" value="TreeGrafter"/>
</dbReference>
<evidence type="ECO:0000313" key="3">
    <source>
        <dbReference type="Proteomes" id="UP000238164"/>
    </source>
</evidence>
<keyword evidence="3" id="KW-1185">Reference proteome</keyword>
<dbReference type="Proteomes" id="UP000238164">
    <property type="component" value="Chromosome 1"/>
</dbReference>
<gene>
    <name evidence="2" type="ORF">MPLG2_0706</name>
</gene>
<dbReference type="CDD" id="cd01637">
    <property type="entry name" value="IMPase_like"/>
    <property type="match status" value="1"/>
</dbReference>
<dbReference type="Pfam" id="PF00459">
    <property type="entry name" value="Inositol_P"/>
    <property type="match status" value="1"/>
</dbReference>
<feature type="binding site" evidence="1">
    <location>
        <position position="66"/>
    </location>
    <ligand>
        <name>Mg(2+)</name>
        <dbReference type="ChEBI" id="CHEBI:18420"/>
        <label>1</label>
        <note>catalytic</note>
    </ligand>
</feature>
<dbReference type="PANTHER" id="PTHR20854:SF4">
    <property type="entry name" value="INOSITOL-1-MONOPHOSPHATASE-RELATED"/>
    <property type="match status" value="1"/>
</dbReference>
<reference evidence="2 3" key="1">
    <citation type="submission" date="2018-02" db="EMBL/GenBank/DDBJ databases">
        <authorList>
            <person name="Cohen D.B."/>
            <person name="Kent A.D."/>
        </authorList>
    </citation>
    <scope>NUCLEOTIDE SEQUENCE [LARGE SCALE GENOMIC DNA]</scope>
    <source>
        <strain evidence="2">1</strain>
    </source>
</reference>
<evidence type="ECO:0000256" key="1">
    <source>
        <dbReference type="PIRSR" id="PIRSR600760-2"/>
    </source>
</evidence>
<accession>A0A2N9JC95</accession>
<dbReference type="Gene3D" id="3.40.190.80">
    <property type="match status" value="1"/>
</dbReference>
<feature type="binding site" evidence="1">
    <location>
        <position position="89"/>
    </location>
    <ligand>
        <name>Mg(2+)</name>
        <dbReference type="ChEBI" id="CHEBI:18420"/>
        <label>1</label>
        <note>catalytic</note>
    </ligand>
</feature>
<sequence length="260" mass="28475">MRSEAVVEAIRQVADAEIMPRFQALADHEIIEKRPGDLVTVADRLAERALTDIFRREDPGCLVVGEEGMYADSTPLRQLPTAELAWVIDPVDGTRNFAGGSPDFAVMVAEVRSGVTTRSWIWQPVPEVMFFAELGGGVYRNGERLAVAAPSEPLVGALHGRWGRPRPEESRNVELVRLAGCCGVDYPAVVEGRRAFLGYWSMHPWDHLPGGLMITEQGGVQATIDGQPYGPGVVGRFLLAAANEQAWQVARTVAREQFGR</sequence>
<comment type="cofactor">
    <cofactor evidence="1">
        <name>Mg(2+)</name>
        <dbReference type="ChEBI" id="CHEBI:18420"/>
    </cofactor>
</comment>
<dbReference type="GO" id="GO:0046872">
    <property type="term" value="F:metal ion binding"/>
    <property type="evidence" value="ECO:0007669"/>
    <property type="project" value="UniProtKB-KW"/>
</dbReference>
<proteinExistence type="predicted"/>
<dbReference type="SUPFAM" id="SSF56655">
    <property type="entry name" value="Carbohydrate phosphatase"/>
    <property type="match status" value="1"/>
</dbReference>
<dbReference type="PANTHER" id="PTHR20854">
    <property type="entry name" value="INOSITOL MONOPHOSPHATASE"/>
    <property type="match status" value="1"/>
</dbReference>
<feature type="binding site" evidence="1">
    <location>
        <position position="206"/>
    </location>
    <ligand>
        <name>Mg(2+)</name>
        <dbReference type="ChEBI" id="CHEBI:18420"/>
        <label>1</label>
        <note>catalytic</note>
    </ligand>
</feature>